<evidence type="ECO:0000259" key="1">
    <source>
        <dbReference type="Pfam" id="PF03476"/>
    </source>
</evidence>
<feature type="domain" description="Molybdenum cofactor sulfurase middle" evidence="1">
    <location>
        <begin position="38"/>
        <end position="115"/>
    </location>
</feature>
<reference evidence="2 3" key="1">
    <citation type="journal article" date="2018" name="Nat. Genet.">
        <title>The Rosa genome provides new insights in the design of modern roses.</title>
        <authorList>
            <person name="Bendahmane M."/>
        </authorList>
    </citation>
    <scope>NUCLEOTIDE SEQUENCE [LARGE SCALE GENOMIC DNA]</scope>
    <source>
        <strain evidence="3">cv. Old Blush</strain>
    </source>
</reference>
<proteinExistence type="predicted"/>
<keyword evidence="3" id="KW-1185">Reference proteome</keyword>
<feature type="domain" description="Molybdenum cofactor sulfurase middle" evidence="1">
    <location>
        <begin position="11"/>
        <end position="36"/>
    </location>
</feature>
<dbReference type="EMBL" id="PDCK01000043">
    <property type="protein sequence ID" value="PRQ30136.1"/>
    <property type="molecule type" value="Genomic_DNA"/>
</dbReference>
<evidence type="ECO:0000313" key="3">
    <source>
        <dbReference type="Proteomes" id="UP000238479"/>
    </source>
</evidence>
<dbReference type="Proteomes" id="UP000238479">
    <property type="component" value="Chromosome 5"/>
</dbReference>
<gene>
    <name evidence="2" type="ORF">RchiOBHm_Chr5g0021301</name>
</gene>
<dbReference type="Pfam" id="PF03476">
    <property type="entry name" value="MOSC_N"/>
    <property type="match status" value="2"/>
</dbReference>
<protein>
    <recommendedName>
        <fullName evidence="1">Molybdenum cofactor sulfurase middle domain-containing protein</fullName>
    </recommendedName>
</protein>
<sequence length="115" mass="12614">MEKLPSQEATAKVSSIFIYPVKSCRGISVSEAPITPTAYTQRVEPKLACVEVQLPNEAFLEGWEHTSSSFLVLKAPGMDVLKISMSPPQEIADRVSIWEWSGAALDEGADASKWF</sequence>
<accession>A0A2P6Q7J0</accession>
<evidence type="ECO:0000313" key="2">
    <source>
        <dbReference type="EMBL" id="PRQ30136.1"/>
    </source>
</evidence>
<name>A0A2P6Q7J0_ROSCH</name>
<dbReference type="Gramene" id="PRQ30136">
    <property type="protein sequence ID" value="PRQ30136"/>
    <property type="gene ID" value="RchiOBHm_Chr5g0021301"/>
</dbReference>
<organism evidence="2 3">
    <name type="scientific">Rosa chinensis</name>
    <name type="common">China rose</name>
    <dbReference type="NCBI Taxonomy" id="74649"/>
    <lineage>
        <taxon>Eukaryota</taxon>
        <taxon>Viridiplantae</taxon>
        <taxon>Streptophyta</taxon>
        <taxon>Embryophyta</taxon>
        <taxon>Tracheophyta</taxon>
        <taxon>Spermatophyta</taxon>
        <taxon>Magnoliopsida</taxon>
        <taxon>eudicotyledons</taxon>
        <taxon>Gunneridae</taxon>
        <taxon>Pentapetalae</taxon>
        <taxon>rosids</taxon>
        <taxon>fabids</taxon>
        <taxon>Rosales</taxon>
        <taxon>Rosaceae</taxon>
        <taxon>Rosoideae</taxon>
        <taxon>Rosoideae incertae sedis</taxon>
        <taxon>Rosa</taxon>
    </lineage>
</organism>
<comment type="caution">
    <text evidence="2">The sequence shown here is derived from an EMBL/GenBank/DDBJ whole genome shotgun (WGS) entry which is preliminary data.</text>
</comment>
<dbReference type="InterPro" id="IPR005303">
    <property type="entry name" value="MOCOS_middle"/>
</dbReference>
<dbReference type="AlphaFoldDB" id="A0A2P6Q7J0"/>
<dbReference type="SUPFAM" id="SSF141673">
    <property type="entry name" value="MOSC N-terminal domain-like"/>
    <property type="match status" value="1"/>
</dbReference>